<dbReference type="SUPFAM" id="SSF54534">
    <property type="entry name" value="FKBP-like"/>
    <property type="match status" value="1"/>
</dbReference>
<dbReference type="AlphaFoldDB" id="A0A2M8KCH9"/>
<dbReference type="PIRSF" id="PIRSF006092">
    <property type="entry name" value="GreA_GreB"/>
    <property type="match status" value="1"/>
</dbReference>
<proteinExistence type="predicted"/>
<feature type="domain" description="Transcription elongation factor GreA/GreB C-terminal" evidence="1">
    <location>
        <begin position="89"/>
        <end position="161"/>
    </location>
</feature>
<reference evidence="3" key="1">
    <citation type="submission" date="2017-09" db="EMBL/GenBank/DDBJ databases">
        <title>Depth-based differentiation of microbial function through sediment-hosted aquifers and enrichment of novel symbionts in the deep terrestrial subsurface.</title>
        <authorList>
            <person name="Probst A.J."/>
            <person name="Ladd B."/>
            <person name="Jarett J.K."/>
            <person name="Geller-Mcgrath D.E."/>
            <person name="Sieber C.M.K."/>
            <person name="Emerson J.B."/>
            <person name="Anantharaman K."/>
            <person name="Thomas B.C."/>
            <person name="Malmstrom R."/>
            <person name="Stieglmeier M."/>
            <person name="Klingl A."/>
            <person name="Woyke T."/>
            <person name="Ryan C.M."/>
            <person name="Banfield J.F."/>
        </authorList>
    </citation>
    <scope>NUCLEOTIDE SEQUENCE [LARGE SCALE GENOMIC DNA]</scope>
</reference>
<evidence type="ECO:0000259" key="1">
    <source>
        <dbReference type="Pfam" id="PF01272"/>
    </source>
</evidence>
<dbReference type="GO" id="GO:0070063">
    <property type="term" value="F:RNA polymerase binding"/>
    <property type="evidence" value="ECO:0007669"/>
    <property type="project" value="InterPro"/>
</dbReference>
<protein>
    <recommendedName>
        <fullName evidence="1">Transcription elongation factor GreA/GreB C-terminal domain-containing protein</fullName>
    </recommendedName>
</protein>
<dbReference type="PANTHER" id="PTHR30437:SF4">
    <property type="entry name" value="TRANSCRIPTION ELONGATION FACTOR GREA"/>
    <property type="match status" value="1"/>
</dbReference>
<accession>A0A2M8KCH9</accession>
<organism evidence="2 3">
    <name type="scientific">Candidatus Portnoybacteria bacterium CG10_big_fil_rev_8_21_14_0_10_38_18</name>
    <dbReference type="NCBI Taxonomy" id="1974813"/>
    <lineage>
        <taxon>Bacteria</taxon>
        <taxon>Candidatus Portnoyibacteriota</taxon>
    </lineage>
</organism>
<name>A0A2M8KCH9_9BACT</name>
<dbReference type="InterPro" id="IPR036953">
    <property type="entry name" value="GreA/GreB_C_sf"/>
</dbReference>
<evidence type="ECO:0000313" key="3">
    <source>
        <dbReference type="Proteomes" id="UP000231648"/>
    </source>
</evidence>
<dbReference type="EMBL" id="PFDX01000011">
    <property type="protein sequence ID" value="PJE57631.1"/>
    <property type="molecule type" value="Genomic_DNA"/>
</dbReference>
<dbReference type="Proteomes" id="UP000231648">
    <property type="component" value="Unassembled WGS sequence"/>
</dbReference>
<dbReference type="Gene3D" id="3.10.50.30">
    <property type="entry name" value="Transcription elongation factor, GreA/GreB, C-terminal domain"/>
    <property type="match status" value="1"/>
</dbReference>
<comment type="caution">
    <text evidence="2">The sequence shown here is derived from an EMBL/GenBank/DDBJ whole genome shotgun (WGS) entry which is preliminary data.</text>
</comment>
<gene>
    <name evidence="2" type="ORF">COU82_00930</name>
</gene>
<dbReference type="Pfam" id="PF01272">
    <property type="entry name" value="GreA_GreB"/>
    <property type="match status" value="1"/>
</dbReference>
<dbReference type="PANTHER" id="PTHR30437">
    <property type="entry name" value="TRANSCRIPTION ELONGATION FACTOR GREA"/>
    <property type="match status" value="1"/>
</dbReference>
<dbReference type="GO" id="GO:0003677">
    <property type="term" value="F:DNA binding"/>
    <property type="evidence" value="ECO:0007669"/>
    <property type="project" value="InterPro"/>
</dbReference>
<sequence length="165" mass="18497">MIEHRDVNEKDSSVRLMTQKTYNYLLERREVINQEVKNVGKKRRGVGQRALMHDDAGTEHYQNSLRVELAMIGDLSSVNIIKPSEDISSVSLGAEVEVEHENGKKLKAFLLGPDDFNTLEDQNVISYNSPLGKAIMGKGVGDEVQIKVKANILKFKILNISKGNF</sequence>
<dbReference type="InterPro" id="IPR001437">
    <property type="entry name" value="Tscrpt_elong_fac_GreA/B_C"/>
</dbReference>
<dbReference type="InterPro" id="IPR023459">
    <property type="entry name" value="Tscrpt_elong_fac_GreA/B_fam"/>
</dbReference>
<dbReference type="GO" id="GO:0032784">
    <property type="term" value="P:regulation of DNA-templated transcription elongation"/>
    <property type="evidence" value="ECO:0007669"/>
    <property type="project" value="InterPro"/>
</dbReference>
<evidence type="ECO:0000313" key="2">
    <source>
        <dbReference type="EMBL" id="PJE57631.1"/>
    </source>
</evidence>
<dbReference type="GO" id="GO:0006354">
    <property type="term" value="P:DNA-templated transcription elongation"/>
    <property type="evidence" value="ECO:0007669"/>
    <property type="project" value="TreeGrafter"/>
</dbReference>